<comment type="caution">
    <text evidence="2">The sequence shown here is derived from an EMBL/GenBank/DDBJ whole genome shotgun (WGS) entry which is preliminary data.</text>
</comment>
<reference evidence="2 3" key="1">
    <citation type="submission" date="2021-06" db="EMBL/GenBank/DDBJ databases">
        <title>Caerostris darwini draft genome.</title>
        <authorList>
            <person name="Kono N."/>
            <person name="Arakawa K."/>
        </authorList>
    </citation>
    <scope>NUCLEOTIDE SEQUENCE [LARGE SCALE GENOMIC DNA]</scope>
</reference>
<evidence type="ECO:0000313" key="2">
    <source>
        <dbReference type="EMBL" id="GIY69739.1"/>
    </source>
</evidence>
<accession>A0AAV4VJD1</accession>
<evidence type="ECO:0000313" key="3">
    <source>
        <dbReference type="Proteomes" id="UP001054837"/>
    </source>
</evidence>
<name>A0AAV4VJD1_9ARAC</name>
<gene>
    <name evidence="2" type="ORF">CDAR_220121</name>
</gene>
<organism evidence="2 3">
    <name type="scientific">Caerostris darwini</name>
    <dbReference type="NCBI Taxonomy" id="1538125"/>
    <lineage>
        <taxon>Eukaryota</taxon>
        <taxon>Metazoa</taxon>
        <taxon>Ecdysozoa</taxon>
        <taxon>Arthropoda</taxon>
        <taxon>Chelicerata</taxon>
        <taxon>Arachnida</taxon>
        <taxon>Araneae</taxon>
        <taxon>Araneomorphae</taxon>
        <taxon>Entelegynae</taxon>
        <taxon>Araneoidea</taxon>
        <taxon>Araneidae</taxon>
        <taxon>Caerostris</taxon>
    </lineage>
</organism>
<feature type="region of interest" description="Disordered" evidence="1">
    <location>
        <begin position="111"/>
        <end position="143"/>
    </location>
</feature>
<keyword evidence="3" id="KW-1185">Reference proteome</keyword>
<proteinExistence type="predicted"/>
<evidence type="ECO:0000256" key="1">
    <source>
        <dbReference type="SAM" id="MobiDB-lite"/>
    </source>
</evidence>
<dbReference type="Proteomes" id="UP001054837">
    <property type="component" value="Unassembled WGS sequence"/>
</dbReference>
<protein>
    <submittedName>
        <fullName evidence="2">Uncharacterized protein</fullName>
    </submittedName>
</protein>
<dbReference type="AlphaFoldDB" id="A0AAV4VJD1"/>
<sequence length="249" mass="28229">MKNGDNTRKALAYQCENEERELSHKRIADMSNILHVKLCEGHSPADRKTLTETNNEQKGGGRETEILDSPPSGGSDYFINFYHLLCFQGLHSETRQAKGAFRNKNSFARTRAASDHKQLLSPFSKRPPLLRSRKEAQTPASSSRSAAILLGRFREGCQASRGASLLTEIHHARTLYSIECRGGMRLRNAEDIRPAATKQAAKGGHKIRMDENRIVLVKVWRVWVFRNAFLLTRKCDIFHINGQFRTPAR</sequence>
<dbReference type="EMBL" id="BPLQ01013093">
    <property type="protein sequence ID" value="GIY69739.1"/>
    <property type="molecule type" value="Genomic_DNA"/>
</dbReference>
<feature type="region of interest" description="Disordered" evidence="1">
    <location>
        <begin position="45"/>
        <end position="70"/>
    </location>
</feature>